<protein>
    <submittedName>
        <fullName evidence="4">DUF2510 domain-containing protein</fullName>
    </submittedName>
</protein>
<evidence type="ECO:0000256" key="1">
    <source>
        <dbReference type="SAM" id="MobiDB-lite"/>
    </source>
</evidence>
<dbReference type="AlphaFoldDB" id="A0A506Y1Y6"/>
<feature type="domain" description="DUF2510" evidence="3">
    <location>
        <begin position="49"/>
        <end position="80"/>
    </location>
</feature>
<proteinExistence type="predicted"/>
<dbReference type="EMBL" id="VHQG01000002">
    <property type="protein sequence ID" value="TPW76045.1"/>
    <property type="molecule type" value="Genomic_DNA"/>
</dbReference>
<sequence>MCIPAGAPRRVPVPRILGTVRRPSPAYSERACRLEGGSVTDLAVRLPVAGWYKDPANAERLRWWTGETWSQHTIERPTKKDDLEASDERPRSRGAHRAVGEPDVAAAAREAGETHAITTGEIATFIAAETGQTPAVTTTPVIVEPAGDELVAATASEQSSETQDDEAADLDAAALASTDDADAPVDATAPVQSDDDAAADALEIVDAESATDHADPATSEVEAEPAPRAASLVPEVMETSANAPLLEQLAAAPPPLAVGAAPASASSTDVVVAASGVSFDELMKQLPFAVDPAVSDETAAGKPGKGRKAAKAAKAARASKTSTATTTPAAASSALARPTAAPYAGGTPARATGTQTAGVWLLALLPLIAVLLATAAIVLPMVVPAIADFALLGAAALTLLLGVVFAAADDSALAKRGVEKRVTAVIALLTPLPYLALRTLSLGRQQRNGVAPLAVFVVLIGAAAAGYLLAGDRLPELITLVQSQSRALLGL</sequence>
<evidence type="ECO:0000259" key="3">
    <source>
        <dbReference type="Pfam" id="PF10708"/>
    </source>
</evidence>
<accession>A0A506Y1Y6</accession>
<dbReference type="InterPro" id="IPR018929">
    <property type="entry name" value="DUF2510"/>
</dbReference>
<keyword evidence="2" id="KW-0472">Membrane</keyword>
<keyword evidence="5" id="KW-1185">Reference proteome</keyword>
<feature type="transmembrane region" description="Helical" evidence="2">
    <location>
        <begin position="420"/>
        <end position="437"/>
    </location>
</feature>
<feature type="transmembrane region" description="Helical" evidence="2">
    <location>
        <begin position="359"/>
        <end position="382"/>
    </location>
</feature>
<evidence type="ECO:0000313" key="4">
    <source>
        <dbReference type="EMBL" id="TPW76045.1"/>
    </source>
</evidence>
<reference evidence="4 5" key="1">
    <citation type="submission" date="2019-06" db="EMBL/GenBank/DDBJ databases">
        <authorList>
            <person name="Li F."/>
        </authorList>
    </citation>
    <scope>NUCLEOTIDE SEQUENCE [LARGE SCALE GENOMIC DNA]</scope>
    <source>
        <strain evidence="4 5">10F1D-1</strain>
    </source>
</reference>
<name>A0A506Y1Y6_9MICO</name>
<dbReference type="OrthoDB" id="5244233at2"/>
<comment type="caution">
    <text evidence="4">The sequence shown here is derived from an EMBL/GenBank/DDBJ whole genome shotgun (WGS) entry which is preliminary data.</text>
</comment>
<dbReference type="Pfam" id="PF10708">
    <property type="entry name" value="DUF2510"/>
    <property type="match status" value="1"/>
</dbReference>
<organism evidence="4 5">
    <name type="scientific">Schumannella soli</name>
    <dbReference type="NCBI Taxonomy" id="2590779"/>
    <lineage>
        <taxon>Bacteria</taxon>
        <taxon>Bacillati</taxon>
        <taxon>Actinomycetota</taxon>
        <taxon>Actinomycetes</taxon>
        <taxon>Micrococcales</taxon>
        <taxon>Microbacteriaceae</taxon>
        <taxon>Schumannella</taxon>
    </lineage>
</organism>
<feature type="region of interest" description="Disordered" evidence="1">
    <location>
        <begin position="209"/>
        <end position="229"/>
    </location>
</feature>
<evidence type="ECO:0000256" key="2">
    <source>
        <dbReference type="SAM" id="Phobius"/>
    </source>
</evidence>
<evidence type="ECO:0000313" key="5">
    <source>
        <dbReference type="Proteomes" id="UP000316252"/>
    </source>
</evidence>
<gene>
    <name evidence="4" type="ORF">FJ657_09490</name>
</gene>
<feature type="compositionally biased region" description="Low complexity" evidence="1">
    <location>
        <begin position="312"/>
        <end position="333"/>
    </location>
</feature>
<feature type="compositionally biased region" description="Basic and acidic residues" evidence="1">
    <location>
        <begin position="74"/>
        <end position="91"/>
    </location>
</feature>
<dbReference type="Proteomes" id="UP000316252">
    <property type="component" value="Unassembled WGS sequence"/>
</dbReference>
<keyword evidence="2" id="KW-0812">Transmembrane</keyword>
<feature type="transmembrane region" description="Helical" evidence="2">
    <location>
        <begin position="389"/>
        <end position="408"/>
    </location>
</feature>
<keyword evidence="2" id="KW-1133">Transmembrane helix</keyword>
<feature type="region of interest" description="Disordered" evidence="1">
    <location>
        <begin position="74"/>
        <end position="101"/>
    </location>
</feature>
<feature type="region of interest" description="Disordered" evidence="1">
    <location>
        <begin position="295"/>
        <end position="333"/>
    </location>
</feature>
<feature type="transmembrane region" description="Helical" evidence="2">
    <location>
        <begin position="449"/>
        <end position="470"/>
    </location>
</feature>